<sequence length="325" mass="35325">MAQGPQAAQEHRNEPPGSGSNPLRMGVFSISPVLAAAWKKGFFADNDVHVVYEQVQSSDQQFQDFAAGNYDVLQTAWDNVVNYRTNASNNLGRPLYAMADFALDLGMGLTVTSPPEITSMEAIRGGEVAVDARNSGYAYVIYYLLEQAGLARDEDYTVVRHGGLAERYLRLSDGFTAATLLSDGLEALAQQQGMNQLADESALGMPYVGSVAAWNGDWYAEHRDVGERFRESYEAALAWVLDPGHRDEVVDLVANVRGLPKPDARLVVDAELGPWGIARDTNVADDAARSVIGLRQQYNGFDADPVVDPYGNLLPFFVSNGPDAS</sequence>
<dbReference type="GO" id="GO:0042597">
    <property type="term" value="C:periplasmic space"/>
    <property type="evidence" value="ECO:0007669"/>
    <property type="project" value="UniProtKB-SubCell"/>
</dbReference>
<dbReference type="RefSeq" id="WP_210227401.1">
    <property type="nucleotide sequence ID" value="NZ_CP076022.1"/>
</dbReference>
<protein>
    <submittedName>
        <fullName evidence="5">ABC transporter substrate-binding protein</fullName>
    </submittedName>
</protein>
<dbReference type="Pfam" id="PF13379">
    <property type="entry name" value="NMT1_2"/>
    <property type="match status" value="1"/>
</dbReference>
<comment type="subcellular location">
    <subcellularLocation>
        <location evidence="1">Periplasm</location>
    </subcellularLocation>
</comment>
<dbReference type="Gene3D" id="3.40.190.10">
    <property type="entry name" value="Periplasmic binding protein-like II"/>
    <property type="match status" value="2"/>
</dbReference>
<dbReference type="Proteomes" id="UP000676885">
    <property type="component" value="Chromosome"/>
</dbReference>
<gene>
    <name evidence="5" type="ORF">KKR91_15825</name>
</gene>
<evidence type="ECO:0000313" key="5">
    <source>
        <dbReference type="EMBL" id="QWC09904.1"/>
    </source>
</evidence>
<evidence type="ECO:0000256" key="1">
    <source>
        <dbReference type="ARBA" id="ARBA00004418"/>
    </source>
</evidence>
<evidence type="ECO:0000256" key="2">
    <source>
        <dbReference type="ARBA" id="ARBA00010742"/>
    </source>
</evidence>
<evidence type="ECO:0000256" key="4">
    <source>
        <dbReference type="SAM" id="MobiDB-lite"/>
    </source>
</evidence>
<feature type="region of interest" description="Disordered" evidence="4">
    <location>
        <begin position="1"/>
        <end position="23"/>
    </location>
</feature>
<dbReference type="AlphaFoldDB" id="A0A975R0Y2"/>
<evidence type="ECO:0000256" key="3">
    <source>
        <dbReference type="ARBA" id="ARBA00022729"/>
    </source>
</evidence>
<keyword evidence="3" id="KW-0732">Signal</keyword>
<organism evidence="5 6">
    <name type="scientific">Arthrobacter jiangjiafuii</name>
    <dbReference type="NCBI Taxonomy" id="2817475"/>
    <lineage>
        <taxon>Bacteria</taxon>
        <taxon>Bacillati</taxon>
        <taxon>Actinomycetota</taxon>
        <taxon>Actinomycetes</taxon>
        <taxon>Micrococcales</taxon>
        <taxon>Micrococcaceae</taxon>
        <taxon>Arthrobacter</taxon>
    </lineage>
</organism>
<name>A0A975R0Y2_9MICC</name>
<dbReference type="EMBL" id="CP076022">
    <property type="protein sequence ID" value="QWC09904.1"/>
    <property type="molecule type" value="Genomic_DNA"/>
</dbReference>
<proteinExistence type="inferred from homology"/>
<reference evidence="5 6" key="1">
    <citation type="submission" date="2021-05" db="EMBL/GenBank/DDBJ databases">
        <title>Novel species in genus Arthrobacter.</title>
        <authorList>
            <person name="Zhang G."/>
        </authorList>
    </citation>
    <scope>NUCLEOTIDE SEQUENCE [LARGE SCALE GENOMIC DNA]</scope>
    <source>
        <strain evidence="6">zg-ZUI227</strain>
    </source>
</reference>
<accession>A0A975R0Y2</accession>
<dbReference type="KEGG" id="ajg:KKR91_15825"/>
<dbReference type="PANTHER" id="PTHR30024:SF47">
    <property type="entry name" value="TAURINE-BINDING PERIPLASMIC PROTEIN"/>
    <property type="match status" value="1"/>
</dbReference>
<dbReference type="GO" id="GO:0042918">
    <property type="term" value="P:alkanesulfonate transmembrane transport"/>
    <property type="evidence" value="ECO:0007669"/>
    <property type="project" value="TreeGrafter"/>
</dbReference>
<evidence type="ECO:0000313" key="6">
    <source>
        <dbReference type="Proteomes" id="UP000676885"/>
    </source>
</evidence>
<keyword evidence="6" id="KW-1185">Reference proteome</keyword>
<comment type="similarity">
    <text evidence="2">Belongs to the bacterial solute-binding protein SsuA/TauA family.</text>
</comment>
<dbReference type="SUPFAM" id="SSF53850">
    <property type="entry name" value="Periplasmic binding protein-like II"/>
    <property type="match status" value="1"/>
</dbReference>
<dbReference type="PANTHER" id="PTHR30024">
    <property type="entry name" value="ALIPHATIC SULFONATES-BINDING PROTEIN-RELATED"/>
    <property type="match status" value="1"/>
</dbReference>